<dbReference type="Gene3D" id="3.40.50.300">
    <property type="entry name" value="P-loop containing nucleotide triphosphate hydrolases"/>
    <property type="match status" value="1"/>
</dbReference>
<accession>A0ABS2TK07</accession>
<dbReference type="PANTHER" id="PTHR47691:SF3">
    <property type="entry name" value="HTH-TYPE TRANSCRIPTIONAL REGULATOR RV0890C-RELATED"/>
    <property type="match status" value="1"/>
</dbReference>
<dbReference type="Gene3D" id="1.25.40.10">
    <property type="entry name" value="Tetratricopeptide repeat domain"/>
    <property type="match status" value="1"/>
</dbReference>
<dbReference type="Proteomes" id="UP000749040">
    <property type="component" value="Unassembled WGS sequence"/>
</dbReference>
<dbReference type="SMART" id="SM00028">
    <property type="entry name" value="TPR"/>
    <property type="match status" value="4"/>
</dbReference>
<comment type="caution">
    <text evidence="2">The sequence shown here is derived from an EMBL/GenBank/DDBJ whole genome shotgun (WGS) entry which is preliminary data.</text>
</comment>
<dbReference type="InterPro" id="IPR027417">
    <property type="entry name" value="P-loop_NTPase"/>
</dbReference>
<evidence type="ECO:0000313" key="3">
    <source>
        <dbReference type="Proteomes" id="UP000749040"/>
    </source>
</evidence>
<sequence length="754" mass="79949">MRGVRVLNASAGSSGDEAPGGGRQDVRNELSGSVTGPSVQAGTVYGGIHITAAPAGPTGSAESASAFVPVVPVVPVVPFEHRPWQLPPVGRLADRTLELAALEDFRRGAAGLGHPTLAAVSGIGGVGKTVLALSWLHGLRDDFPDGQLYADLGAQPQDGAPVSPFEVIGRFLRALGVPADRIPQAADERTGLYRSLTATRRLVVLLDDAVTAAQVRPLVPGGPSVVVATSRWRLPGLAMDGGYLLHLEPLGTDAAVELLAMTLADDRVRAQPTDARALVELCEGLPLAVRVAGARLAARPGRGINAMVRELSDEHSRLGALAIDGDHGVRATLDLAYGGLPQDAARLYRLLALHPGPDFTADVAAAVLGDADRARAEPPRLLELLHDANLLTDTGDEHYRFHDLVRLHAASKAETDEDPAERTAAERRVLDHYLATATCAEEILDPHHRSLPRDHGAGPVVVTAFGDDGSEAALAWLERELPSLMRVLRHARRSGHPAVTWQLADAMWSLFVRRKHYEEWRAAHEEGAAAARELSDTAAECRMLTSGGLGELDTGQHARALESFERAARLFEAQGDGLGFARTLNYRGLAHQGLGQLREAAALFEQAAAELPRCGDVRAGGLARFNLAEVALAEGRYEAATADAEAAHRTLTAERDPYNAARAARVSATAHLALAHPDTAEPRLLSALSALHGVSDFETAQTLEVLAELLESRGQPGPARDRYEEAIALYEGLGLTTRAENVQARLDGEEGTAG</sequence>
<dbReference type="PRINTS" id="PR00364">
    <property type="entry name" value="DISEASERSIST"/>
</dbReference>
<gene>
    <name evidence="2" type="ORF">ITX44_03805</name>
</gene>
<reference evidence="2 3" key="1">
    <citation type="submission" date="2021-01" db="EMBL/GenBank/DDBJ databases">
        <title>Streptomyces acididurans sp. nov., isolated from a peat swamp forest soil.</title>
        <authorList>
            <person name="Chantavorakit T."/>
            <person name="Duangmal K."/>
        </authorList>
    </citation>
    <scope>NUCLEOTIDE SEQUENCE [LARGE SCALE GENOMIC DNA]</scope>
    <source>
        <strain evidence="2 3">KK5PA1</strain>
    </source>
</reference>
<protein>
    <submittedName>
        <fullName evidence="2">Regulator</fullName>
    </submittedName>
</protein>
<feature type="region of interest" description="Disordered" evidence="1">
    <location>
        <begin position="1"/>
        <end position="38"/>
    </location>
</feature>
<dbReference type="InterPro" id="IPR011990">
    <property type="entry name" value="TPR-like_helical_dom_sf"/>
</dbReference>
<organism evidence="2 3">
    <name type="scientific">Actinacidiphila acididurans</name>
    <dbReference type="NCBI Taxonomy" id="2784346"/>
    <lineage>
        <taxon>Bacteria</taxon>
        <taxon>Bacillati</taxon>
        <taxon>Actinomycetota</taxon>
        <taxon>Actinomycetes</taxon>
        <taxon>Kitasatosporales</taxon>
        <taxon>Streptomycetaceae</taxon>
        <taxon>Actinacidiphila</taxon>
    </lineage>
</organism>
<evidence type="ECO:0000256" key="1">
    <source>
        <dbReference type="SAM" id="MobiDB-lite"/>
    </source>
</evidence>
<dbReference type="PANTHER" id="PTHR47691">
    <property type="entry name" value="REGULATOR-RELATED"/>
    <property type="match status" value="1"/>
</dbReference>
<name>A0ABS2TK07_9ACTN</name>
<dbReference type="InterPro" id="IPR019734">
    <property type="entry name" value="TPR_rpt"/>
</dbReference>
<proteinExistence type="predicted"/>
<dbReference type="SUPFAM" id="SSF48452">
    <property type="entry name" value="TPR-like"/>
    <property type="match status" value="1"/>
</dbReference>
<dbReference type="SUPFAM" id="SSF52540">
    <property type="entry name" value="P-loop containing nucleoside triphosphate hydrolases"/>
    <property type="match status" value="1"/>
</dbReference>
<dbReference type="EMBL" id="JADKYB010000002">
    <property type="protein sequence ID" value="MBM9503669.1"/>
    <property type="molecule type" value="Genomic_DNA"/>
</dbReference>
<keyword evidence="3" id="KW-1185">Reference proteome</keyword>
<evidence type="ECO:0000313" key="2">
    <source>
        <dbReference type="EMBL" id="MBM9503669.1"/>
    </source>
</evidence>